<feature type="compositionally biased region" description="Low complexity" evidence="1">
    <location>
        <begin position="68"/>
        <end position="88"/>
    </location>
</feature>
<dbReference type="Proteomes" id="UP000193642">
    <property type="component" value="Unassembled WGS sequence"/>
</dbReference>
<dbReference type="AlphaFoldDB" id="A0A1Y2AG99"/>
<feature type="compositionally biased region" description="Pro residues" evidence="1">
    <location>
        <begin position="57"/>
        <end position="67"/>
    </location>
</feature>
<gene>
    <name evidence="2" type="ORF">BCR33DRAFT_199980</name>
</gene>
<feature type="compositionally biased region" description="Polar residues" evidence="1">
    <location>
        <begin position="101"/>
        <end position="111"/>
    </location>
</feature>
<proteinExistence type="predicted"/>
<protein>
    <submittedName>
        <fullName evidence="2">Uncharacterized protein</fullName>
    </submittedName>
</protein>
<evidence type="ECO:0000256" key="1">
    <source>
        <dbReference type="SAM" id="MobiDB-lite"/>
    </source>
</evidence>
<keyword evidence="3" id="KW-1185">Reference proteome</keyword>
<organism evidence="2 3">
    <name type="scientific">Rhizoclosmatium globosum</name>
    <dbReference type="NCBI Taxonomy" id="329046"/>
    <lineage>
        <taxon>Eukaryota</taxon>
        <taxon>Fungi</taxon>
        <taxon>Fungi incertae sedis</taxon>
        <taxon>Chytridiomycota</taxon>
        <taxon>Chytridiomycota incertae sedis</taxon>
        <taxon>Chytridiomycetes</taxon>
        <taxon>Chytridiales</taxon>
        <taxon>Chytriomycetaceae</taxon>
        <taxon>Rhizoclosmatium</taxon>
    </lineage>
</organism>
<comment type="caution">
    <text evidence="2">The sequence shown here is derived from an EMBL/GenBank/DDBJ whole genome shotgun (WGS) entry which is preliminary data.</text>
</comment>
<name>A0A1Y2AG99_9FUNG</name>
<dbReference type="EMBL" id="MCGO01000200">
    <property type="protein sequence ID" value="ORY21581.1"/>
    <property type="molecule type" value="Genomic_DNA"/>
</dbReference>
<feature type="region of interest" description="Disordered" evidence="1">
    <location>
        <begin position="49"/>
        <end position="116"/>
    </location>
</feature>
<accession>A0A1Y2AG99</accession>
<evidence type="ECO:0000313" key="2">
    <source>
        <dbReference type="EMBL" id="ORY21581.1"/>
    </source>
</evidence>
<reference evidence="2 3" key="1">
    <citation type="submission" date="2016-07" db="EMBL/GenBank/DDBJ databases">
        <title>Pervasive Adenine N6-methylation of Active Genes in Fungi.</title>
        <authorList>
            <consortium name="DOE Joint Genome Institute"/>
            <person name="Mondo S.J."/>
            <person name="Dannebaum R.O."/>
            <person name="Kuo R.C."/>
            <person name="Labutti K."/>
            <person name="Haridas S."/>
            <person name="Kuo A."/>
            <person name="Salamov A."/>
            <person name="Ahrendt S.R."/>
            <person name="Lipzen A."/>
            <person name="Sullivan W."/>
            <person name="Andreopoulos W.B."/>
            <person name="Clum A."/>
            <person name="Lindquist E."/>
            <person name="Daum C."/>
            <person name="Ramamoorthy G.K."/>
            <person name="Gryganskyi A."/>
            <person name="Culley D."/>
            <person name="Magnuson J.K."/>
            <person name="James T.Y."/>
            <person name="O'Malley M.A."/>
            <person name="Stajich J.E."/>
            <person name="Spatafora J.W."/>
            <person name="Visel A."/>
            <person name="Grigoriev I.V."/>
        </authorList>
    </citation>
    <scope>NUCLEOTIDE SEQUENCE [LARGE SCALE GENOMIC DNA]</scope>
    <source>
        <strain evidence="2 3">JEL800</strain>
    </source>
</reference>
<evidence type="ECO:0000313" key="3">
    <source>
        <dbReference type="Proteomes" id="UP000193642"/>
    </source>
</evidence>
<sequence>MVACYNNIVVKIDVCSNAYGWPDFNCVYYAQADSQYMMPYCVGGTKPTGPPAGIVPKPKPSPSPSPTPSVSTISVPLTSSISTKSFAPTPTPTPPQTSSSIFTASTIKTSTLPPPTLIKPDLPSGTGLSITSPANGSVYQIGATLVSSNNQRTF</sequence>